<comment type="catalytic activity">
    <reaction evidence="1">
        <text>Hydrolysis of DNA containing ring-opened 7-methylguanine residues, releasing 2,6-diamino-4-hydroxy-5-(N-methyl)formamidopyrimidine.</text>
        <dbReference type="EC" id="3.2.2.23"/>
    </reaction>
</comment>
<evidence type="ECO:0000256" key="8">
    <source>
        <dbReference type="ARBA" id="ARBA00022801"/>
    </source>
</evidence>
<comment type="catalytic activity">
    <reaction evidence="15">
        <text>2'-deoxyribonucleotide-(2'-deoxyribose 5'-phosphate)-2'-deoxyribonucleotide-DNA = a 3'-end 2'-deoxyribonucleotide-(2,3-dehydro-2,3-deoxyribose 5'-phosphate)-DNA + a 5'-end 5'-phospho-2'-deoxyribonucleoside-DNA + H(+)</text>
        <dbReference type="Rhea" id="RHEA:66592"/>
        <dbReference type="Rhea" id="RHEA-COMP:13180"/>
        <dbReference type="Rhea" id="RHEA-COMP:16897"/>
        <dbReference type="Rhea" id="RHEA-COMP:17067"/>
        <dbReference type="ChEBI" id="CHEBI:15378"/>
        <dbReference type="ChEBI" id="CHEBI:136412"/>
        <dbReference type="ChEBI" id="CHEBI:157695"/>
        <dbReference type="ChEBI" id="CHEBI:167181"/>
        <dbReference type="EC" id="4.2.99.18"/>
    </reaction>
</comment>
<dbReference type="PROSITE" id="PS51068">
    <property type="entry name" value="FPG_CAT"/>
    <property type="match status" value="1"/>
</dbReference>
<dbReference type="NCBIfam" id="NF002211">
    <property type="entry name" value="PRK01103.1"/>
    <property type="match status" value="1"/>
</dbReference>
<evidence type="ECO:0000256" key="7">
    <source>
        <dbReference type="ARBA" id="ARBA00022771"/>
    </source>
</evidence>
<keyword evidence="11" id="KW-0234">DNA repair</keyword>
<dbReference type="HAMAP" id="MF_00103">
    <property type="entry name" value="Fapy_DNA_glycosyl"/>
    <property type="match status" value="1"/>
</dbReference>
<dbReference type="SMART" id="SM00898">
    <property type="entry name" value="Fapy_DNA_glyco"/>
    <property type="match status" value="1"/>
</dbReference>
<dbReference type="FunFam" id="3.20.190.10:FF:000001">
    <property type="entry name" value="Formamidopyrimidine-DNA glycosylase"/>
    <property type="match status" value="1"/>
</dbReference>
<dbReference type="Gene3D" id="1.10.8.50">
    <property type="match status" value="1"/>
</dbReference>
<evidence type="ECO:0000256" key="15">
    <source>
        <dbReference type="ARBA" id="ARBA00044632"/>
    </source>
</evidence>
<evidence type="ECO:0000256" key="11">
    <source>
        <dbReference type="ARBA" id="ARBA00023204"/>
    </source>
</evidence>
<dbReference type="SUPFAM" id="SSF46946">
    <property type="entry name" value="S13-like H2TH domain"/>
    <property type="match status" value="1"/>
</dbReference>
<dbReference type="InterPro" id="IPR035937">
    <property type="entry name" value="FPG_N"/>
</dbReference>
<dbReference type="GO" id="GO:0008270">
    <property type="term" value="F:zinc ion binding"/>
    <property type="evidence" value="ECO:0007669"/>
    <property type="project" value="UniProtKB-KW"/>
</dbReference>
<dbReference type="PROSITE" id="PS51066">
    <property type="entry name" value="ZF_FPG_2"/>
    <property type="match status" value="1"/>
</dbReference>
<organism evidence="18">
    <name type="scientific">hydrothermal vent metagenome</name>
    <dbReference type="NCBI Taxonomy" id="652676"/>
    <lineage>
        <taxon>unclassified sequences</taxon>
        <taxon>metagenomes</taxon>
        <taxon>ecological metagenomes</taxon>
    </lineage>
</organism>
<comment type="subunit">
    <text evidence="4">Monomer.</text>
</comment>
<keyword evidence="13" id="KW-0511">Multifunctional enzyme</keyword>
<keyword evidence="14 18" id="KW-0326">Glycosidase</keyword>
<evidence type="ECO:0000256" key="13">
    <source>
        <dbReference type="ARBA" id="ARBA00023268"/>
    </source>
</evidence>
<dbReference type="PROSITE" id="PS01242">
    <property type="entry name" value="ZF_FPG_1"/>
    <property type="match status" value="1"/>
</dbReference>
<dbReference type="NCBIfam" id="TIGR00577">
    <property type="entry name" value="fpg"/>
    <property type="match status" value="1"/>
</dbReference>
<dbReference type="SMART" id="SM01232">
    <property type="entry name" value="H2TH"/>
    <property type="match status" value="1"/>
</dbReference>
<dbReference type="Pfam" id="PF06827">
    <property type="entry name" value="zf-FPG_IleRS"/>
    <property type="match status" value="1"/>
</dbReference>
<evidence type="ECO:0000256" key="9">
    <source>
        <dbReference type="ARBA" id="ARBA00022833"/>
    </source>
</evidence>
<dbReference type="InterPro" id="IPR020629">
    <property type="entry name" value="FPG_Glyclase"/>
</dbReference>
<dbReference type="SUPFAM" id="SSF57716">
    <property type="entry name" value="Glucocorticoid receptor-like (DNA-binding domain)"/>
    <property type="match status" value="1"/>
</dbReference>
<evidence type="ECO:0000256" key="10">
    <source>
        <dbReference type="ARBA" id="ARBA00023125"/>
    </source>
</evidence>
<dbReference type="InterPro" id="IPR000214">
    <property type="entry name" value="Znf_DNA_glyclase/AP_lyase"/>
</dbReference>
<dbReference type="Pfam" id="PF01149">
    <property type="entry name" value="Fapy_DNA_glyco"/>
    <property type="match status" value="1"/>
</dbReference>
<dbReference type="Gene3D" id="3.20.190.10">
    <property type="entry name" value="MutM-like, N-terminal"/>
    <property type="match status" value="1"/>
</dbReference>
<evidence type="ECO:0000256" key="3">
    <source>
        <dbReference type="ARBA" id="ARBA00009409"/>
    </source>
</evidence>
<evidence type="ECO:0000256" key="1">
    <source>
        <dbReference type="ARBA" id="ARBA00001668"/>
    </source>
</evidence>
<evidence type="ECO:0000256" key="2">
    <source>
        <dbReference type="ARBA" id="ARBA00001947"/>
    </source>
</evidence>
<keyword evidence="12" id="KW-0456">Lyase</keyword>
<evidence type="ECO:0000259" key="16">
    <source>
        <dbReference type="PROSITE" id="PS51066"/>
    </source>
</evidence>
<sequence length="269" mass="29946">MPELPEVETTLRGIEPYLRNVRIERVIVRQPQLRWPIDDDIQLLVGQTVRGLTRRAKYILVETDVGTAIWHLGMSGSLRLVTPTDEPAKHDHVDWVLSNGKVLRYHDPRRFGALLWVLPGEDSTHLSHLGPEPLTDAFDGDYLFARSRGKSQAIKTFIMDGKVVVGVGNIYANESLFLAGIRPTLAAGKVSKARYNELSVIIKDVLGAAIKQGGTTLRDFVGGDGKPGYFAQQLRVYGRGGEECKVCKSLLKEIRQGQRATVFCPQCQR</sequence>
<dbReference type="GO" id="GO:0006284">
    <property type="term" value="P:base-excision repair"/>
    <property type="evidence" value="ECO:0007669"/>
    <property type="project" value="InterPro"/>
</dbReference>
<evidence type="ECO:0000259" key="17">
    <source>
        <dbReference type="PROSITE" id="PS51068"/>
    </source>
</evidence>
<dbReference type="InterPro" id="IPR010979">
    <property type="entry name" value="Ribosomal_uS13-like_H2TH"/>
</dbReference>
<keyword evidence="7" id="KW-0863">Zinc-finger</keyword>
<protein>
    <submittedName>
        <fullName evidence="18">Formamidopyrimidine-DNA glycosylase</fullName>
        <ecNumber evidence="18">3.2.2.23</ecNumber>
    </submittedName>
</protein>
<dbReference type="GO" id="GO:0034039">
    <property type="term" value="F:8-oxo-7,8-dihydroguanine DNA N-glycosylase activity"/>
    <property type="evidence" value="ECO:0007669"/>
    <property type="project" value="TreeGrafter"/>
</dbReference>
<comment type="cofactor">
    <cofactor evidence="2">
        <name>Zn(2+)</name>
        <dbReference type="ChEBI" id="CHEBI:29105"/>
    </cofactor>
</comment>
<dbReference type="GO" id="GO:0140078">
    <property type="term" value="F:class I DNA-(apurinic or apyrimidinic site) endonuclease activity"/>
    <property type="evidence" value="ECO:0007669"/>
    <property type="project" value="UniProtKB-EC"/>
</dbReference>
<keyword evidence="8 18" id="KW-0378">Hydrolase</keyword>
<dbReference type="SUPFAM" id="SSF81624">
    <property type="entry name" value="N-terminal domain of MutM-like DNA repair proteins"/>
    <property type="match status" value="1"/>
</dbReference>
<dbReference type="InterPro" id="IPR015886">
    <property type="entry name" value="H2TH_FPG"/>
</dbReference>
<dbReference type="InterPro" id="IPR012319">
    <property type="entry name" value="FPG_cat"/>
</dbReference>
<reference evidence="18" key="1">
    <citation type="submission" date="2015-10" db="EMBL/GenBank/DDBJ databases">
        <authorList>
            <person name="Gilbert D.G."/>
        </authorList>
    </citation>
    <scope>NUCLEOTIDE SEQUENCE</scope>
</reference>
<name>A0A160T8C8_9ZZZZ</name>
<keyword evidence="10" id="KW-0238">DNA-binding</keyword>
<dbReference type="PANTHER" id="PTHR22993:SF9">
    <property type="entry name" value="FORMAMIDOPYRIMIDINE-DNA GLYCOSYLASE"/>
    <property type="match status" value="1"/>
</dbReference>
<evidence type="ECO:0000313" key="18">
    <source>
        <dbReference type="EMBL" id="CUS40305.1"/>
    </source>
</evidence>
<keyword evidence="6" id="KW-0227">DNA damage</keyword>
<dbReference type="CDD" id="cd08966">
    <property type="entry name" value="EcFpg-like_N"/>
    <property type="match status" value="1"/>
</dbReference>
<dbReference type="FunFam" id="1.10.8.50:FF:000003">
    <property type="entry name" value="Formamidopyrimidine-DNA glycosylase"/>
    <property type="match status" value="1"/>
</dbReference>
<dbReference type="AlphaFoldDB" id="A0A160T8C8"/>
<proteinExistence type="inferred from homology"/>
<evidence type="ECO:0000256" key="6">
    <source>
        <dbReference type="ARBA" id="ARBA00022763"/>
    </source>
</evidence>
<feature type="domain" description="FPG-type" evidence="16">
    <location>
        <begin position="235"/>
        <end position="269"/>
    </location>
</feature>
<dbReference type="PANTHER" id="PTHR22993">
    <property type="entry name" value="FORMAMIDOPYRIMIDINE-DNA GLYCOSYLASE"/>
    <property type="match status" value="1"/>
</dbReference>
<feature type="domain" description="Formamidopyrimidine-DNA glycosylase catalytic" evidence="17">
    <location>
        <begin position="2"/>
        <end position="112"/>
    </location>
</feature>
<keyword evidence="5" id="KW-0479">Metal-binding</keyword>
<dbReference type="InterPro" id="IPR015887">
    <property type="entry name" value="DNA_glyclase_Znf_dom_DNA_BS"/>
</dbReference>
<evidence type="ECO:0000256" key="5">
    <source>
        <dbReference type="ARBA" id="ARBA00022723"/>
    </source>
</evidence>
<dbReference type="Pfam" id="PF06831">
    <property type="entry name" value="H2TH"/>
    <property type="match status" value="1"/>
</dbReference>
<dbReference type="EMBL" id="CZQC01000006">
    <property type="protein sequence ID" value="CUS40305.1"/>
    <property type="molecule type" value="Genomic_DNA"/>
</dbReference>
<dbReference type="InterPro" id="IPR010663">
    <property type="entry name" value="Znf_FPG/IleRS"/>
</dbReference>
<evidence type="ECO:0000256" key="14">
    <source>
        <dbReference type="ARBA" id="ARBA00023295"/>
    </source>
</evidence>
<dbReference type="GO" id="GO:0003684">
    <property type="term" value="F:damaged DNA binding"/>
    <property type="evidence" value="ECO:0007669"/>
    <property type="project" value="InterPro"/>
</dbReference>
<comment type="similarity">
    <text evidence="3">Belongs to the FPG family.</text>
</comment>
<dbReference type="EC" id="3.2.2.23" evidence="18"/>
<keyword evidence="9" id="KW-0862">Zinc</keyword>
<gene>
    <name evidence="18" type="ORF">MGWOODY_Tha996</name>
</gene>
<accession>A0A160T8C8</accession>
<evidence type="ECO:0000256" key="12">
    <source>
        <dbReference type="ARBA" id="ARBA00023239"/>
    </source>
</evidence>
<evidence type="ECO:0000256" key="4">
    <source>
        <dbReference type="ARBA" id="ARBA00011245"/>
    </source>
</evidence>